<dbReference type="GeneID" id="302994747"/>
<protein>
    <submittedName>
        <fullName evidence="1">Uncharacterized protein</fullName>
    </submittedName>
</protein>
<dbReference type="EMBL" id="SGVY01000010">
    <property type="protein sequence ID" value="TFH82787.1"/>
    <property type="molecule type" value="Genomic_DNA"/>
</dbReference>
<proteinExistence type="predicted"/>
<keyword evidence="2" id="KW-1185">Reference proteome</keyword>
<name>A0A4Y8VQT8_9BACT</name>
<dbReference type="RefSeq" id="WP_134843068.1">
    <property type="nucleotide sequence ID" value="NZ_SGVY01000010.1"/>
</dbReference>
<dbReference type="OrthoDB" id="1030742at2"/>
<dbReference type="Proteomes" id="UP000297872">
    <property type="component" value="Unassembled WGS sequence"/>
</dbReference>
<organism evidence="1 2">
    <name type="scientific">Segatella hominis</name>
    <dbReference type="NCBI Taxonomy" id="2518605"/>
    <lineage>
        <taxon>Bacteria</taxon>
        <taxon>Pseudomonadati</taxon>
        <taxon>Bacteroidota</taxon>
        <taxon>Bacteroidia</taxon>
        <taxon>Bacteroidales</taxon>
        <taxon>Prevotellaceae</taxon>
        <taxon>Segatella</taxon>
    </lineage>
</organism>
<reference evidence="1 2" key="1">
    <citation type="submission" date="2019-02" db="EMBL/GenBank/DDBJ databases">
        <title>Draft Genome Sequence of the Prevotella sp. BCRC 81118, Isolated from Human Feces.</title>
        <authorList>
            <person name="Huang C.-H."/>
        </authorList>
    </citation>
    <scope>NUCLEOTIDE SEQUENCE [LARGE SCALE GENOMIC DNA]</scope>
    <source>
        <strain evidence="1 2">BCRC 81118</strain>
    </source>
</reference>
<dbReference type="AlphaFoldDB" id="A0A4Y8VQT8"/>
<gene>
    <name evidence="1" type="ORF">EXN75_05480</name>
</gene>
<evidence type="ECO:0000313" key="2">
    <source>
        <dbReference type="Proteomes" id="UP000297872"/>
    </source>
</evidence>
<sequence>MRFALRNKDKLVNAFGIEAHQLLLDSLKDYARNHEDVSVSGSLPGERSYQVFLVPSLKGTGDRFKFAIIKKVYDVYHVAFVEHMKN</sequence>
<comment type="caution">
    <text evidence="1">The sequence shown here is derived from an EMBL/GenBank/DDBJ whole genome shotgun (WGS) entry which is preliminary data.</text>
</comment>
<accession>A0A4Y8VQT8</accession>
<evidence type="ECO:0000313" key="1">
    <source>
        <dbReference type="EMBL" id="TFH82787.1"/>
    </source>
</evidence>